<dbReference type="Pfam" id="PF13458">
    <property type="entry name" value="Peripla_BP_6"/>
    <property type="match status" value="1"/>
</dbReference>
<dbReference type="Proteomes" id="UP000630923">
    <property type="component" value="Unassembled WGS sequence"/>
</dbReference>
<reference evidence="5" key="2">
    <citation type="submission" date="2020-09" db="EMBL/GenBank/DDBJ databases">
        <authorList>
            <person name="Sun Q."/>
            <person name="Kim S."/>
        </authorList>
    </citation>
    <scope>NUCLEOTIDE SEQUENCE</scope>
    <source>
        <strain evidence="5">KCTC 42590</strain>
    </source>
</reference>
<keyword evidence="2" id="KW-0732">Signal</keyword>
<evidence type="ECO:0000256" key="1">
    <source>
        <dbReference type="ARBA" id="ARBA00010062"/>
    </source>
</evidence>
<evidence type="ECO:0000313" key="5">
    <source>
        <dbReference type="EMBL" id="GHF15621.1"/>
    </source>
</evidence>
<keyword evidence="6" id="KW-1185">Reference proteome</keyword>
<evidence type="ECO:0000256" key="2">
    <source>
        <dbReference type="ARBA" id="ARBA00022729"/>
    </source>
</evidence>
<organism evidence="5 6">
    <name type="scientific">Kordiimonas sediminis</name>
    <dbReference type="NCBI Taxonomy" id="1735581"/>
    <lineage>
        <taxon>Bacteria</taxon>
        <taxon>Pseudomonadati</taxon>
        <taxon>Pseudomonadota</taxon>
        <taxon>Alphaproteobacteria</taxon>
        <taxon>Kordiimonadales</taxon>
        <taxon>Kordiimonadaceae</taxon>
        <taxon>Kordiimonas</taxon>
    </lineage>
</organism>
<reference evidence="5" key="1">
    <citation type="journal article" date="2014" name="Int. J. Syst. Evol. Microbiol.">
        <title>Complete genome sequence of Corynebacterium casei LMG S-19264T (=DSM 44701T), isolated from a smear-ripened cheese.</title>
        <authorList>
            <consortium name="US DOE Joint Genome Institute (JGI-PGF)"/>
            <person name="Walter F."/>
            <person name="Albersmeier A."/>
            <person name="Kalinowski J."/>
            <person name="Ruckert C."/>
        </authorList>
    </citation>
    <scope>NUCLEOTIDE SEQUENCE</scope>
    <source>
        <strain evidence="5">KCTC 42590</strain>
    </source>
</reference>
<evidence type="ECO:0000313" key="6">
    <source>
        <dbReference type="Proteomes" id="UP000630923"/>
    </source>
</evidence>
<dbReference type="AlphaFoldDB" id="A0A919ALN0"/>
<dbReference type="InterPro" id="IPR051010">
    <property type="entry name" value="BCAA_transport"/>
</dbReference>
<keyword evidence="3" id="KW-0813">Transport</keyword>
<dbReference type="Gene3D" id="3.40.50.2300">
    <property type="match status" value="2"/>
</dbReference>
<proteinExistence type="inferred from homology"/>
<dbReference type="PANTHER" id="PTHR30483">
    <property type="entry name" value="LEUCINE-SPECIFIC-BINDING PROTEIN"/>
    <property type="match status" value="1"/>
</dbReference>
<dbReference type="SUPFAM" id="SSF53822">
    <property type="entry name" value="Periplasmic binding protein-like I"/>
    <property type="match status" value="1"/>
</dbReference>
<comment type="similarity">
    <text evidence="1">Belongs to the leucine-binding protein family.</text>
</comment>
<feature type="domain" description="Leucine-binding protein" evidence="4">
    <location>
        <begin position="2"/>
        <end position="159"/>
    </location>
</feature>
<name>A0A919ALN0_9PROT</name>
<sequence length="374" mass="40596">MGKDLFAAASMALFDAYDPRIELLSFDTGGTVSGAEIAADAALNAEVDVIIGPLLAENVTRVAAITRGSDVPILGLSSDSEAAEPGVYVMGFLPEAEVKRIIDYAASMQAVKFSAMIPDSRYGMRVREAFGDAVFDVGGRIHSLETYPNDPEAVVEPIKRLADYDERRKNHIDEIRFLRSLGDDMTNEIANRLATREVSESPDIDAILLPEGGGLLRTLAPLLPFYEVDLDEVKLLGTGLWYDESLTNEPPLRGAWFAAPANPGVTDFLERFERDIGRAPSRVATLAYDAVSLIAILTREADLTGPDRPITNAKLMNPNGFQGIDGLFRLLPDGTNERTLSVLEITKDGFKVLDPAPAAFPLFGYEVTETATVE</sequence>
<dbReference type="InterPro" id="IPR028081">
    <property type="entry name" value="Leu-bd"/>
</dbReference>
<comment type="caution">
    <text evidence="5">The sequence shown here is derived from an EMBL/GenBank/DDBJ whole genome shotgun (WGS) entry which is preliminary data.</text>
</comment>
<gene>
    <name evidence="5" type="ORF">GCM10017044_07250</name>
</gene>
<protein>
    <submittedName>
        <fullName evidence="5">Penicillin-binding protein activator</fullName>
    </submittedName>
</protein>
<evidence type="ECO:0000259" key="4">
    <source>
        <dbReference type="Pfam" id="PF13458"/>
    </source>
</evidence>
<dbReference type="GO" id="GO:0006865">
    <property type="term" value="P:amino acid transport"/>
    <property type="evidence" value="ECO:0007669"/>
    <property type="project" value="UniProtKB-KW"/>
</dbReference>
<dbReference type="PANTHER" id="PTHR30483:SF6">
    <property type="entry name" value="PERIPLASMIC BINDING PROTEIN OF ABC TRANSPORTER FOR NATURAL AMINO ACIDS"/>
    <property type="match status" value="1"/>
</dbReference>
<keyword evidence="3" id="KW-0029">Amino-acid transport</keyword>
<dbReference type="InterPro" id="IPR028082">
    <property type="entry name" value="Peripla_BP_I"/>
</dbReference>
<dbReference type="CDD" id="cd06339">
    <property type="entry name" value="PBP1_YraM_LppC_lipoprotein-like"/>
    <property type="match status" value="1"/>
</dbReference>
<dbReference type="EMBL" id="BNCI01000001">
    <property type="protein sequence ID" value="GHF15621.1"/>
    <property type="molecule type" value="Genomic_DNA"/>
</dbReference>
<accession>A0A919ALN0</accession>
<evidence type="ECO:0000256" key="3">
    <source>
        <dbReference type="ARBA" id="ARBA00022970"/>
    </source>
</evidence>